<dbReference type="GO" id="GO:0003839">
    <property type="term" value="F:gamma-glutamylcyclotransferase activity"/>
    <property type="evidence" value="ECO:0007669"/>
    <property type="project" value="InterPro"/>
</dbReference>
<dbReference type="InterPro" id="IPR013024">
    <property type="entry name" value="GGCT-like"/>
</dbReference>
<dbReference type="InterPro" id="IPR017939">
    <property type="entry name" value="G-Glutamylcylcotransferase"/>
</dbReference>
<keyword evidence="1" id="KW-0456">Lyase</keyword>
<dbReference type="AlphaFoldDB" id="A0A1T4QQK9"/>
<dbReference type="Gene3D" id="3.10.490.10">
    <property type="entry name" value="Gamma-glutamyl cyclotransferase-like"/>
    <property type="match status" value="1"/>
</dbReference>
<feature type="active site" description="Proton acceptor" evidence="2">
    <location>
        <position position="82"/>
    </location>
</feature>
<dbReference type="InterPro" id="IPR036568">
    <property type="entry name" value="GGCT-like_sf"/>
</dbReference>
<dbReference type="CDD" id="cd06661">
    <property type="entry name" value="GGCT_like"/>
    <property type="match status" value="1"/>
</dbReference>
<evidence type="ECO:0000313" key="4">
    <source>
        <dbReference type="EMBL" id="SKA06053.1"/>
    </source>
</evidence>
<dbReference type="PANTHER" id="PTHR12935">
    <property type="entry name" value="GAMMA-GLUTAMYLCYCLOTRANSFERASE"/>
    <property type="match status" value="1"/>
</dbReference>
<sequence length="150" mass="16405">MCRVPLYAAYGRNLDPERMAERAPHSPVWSTGWLEGWRLAFGGAGPDQAGALVTLAEEPGSSVFVCLYDVPEWERRLLDSWEGTDLGVYSRITVRARTLFDGDVTAWAYVLDDYEGGLPSAAYLESIALAAEKAGAPSDYVADLRARPCC</sequence>
<accession>A0A1T4QQK9</accession>
<reference evidence="4 5" key="1">
    <citation type="submission" date="2017-02" db="EMBL/GenBank/DDBJ databases">
        <authorList>
            <person name="Peterson S.W."/>
        </authorList>
    </citation>
    <scope>NUCLEOTIDE SEQUENCE [LARGE SCALE GENOMIC DNA]</scope>
    <source>
        <strain evidence="4 5">DSM 45154</strain>
    </source>
</reference>
<name>A0A1T4QQK9_9ACTN</name>
<proteinExistence type="predicted"/>
<dbReference type="Proteomes" id="UP000190637">
    <property type="component" value="Unassembled WGS sequence"/>
</dbReference>
<evidence type="ECO:0000256" key="2">
    <source>
        <dbReference type="PIRSR" id="PIRSR617939-1"/>
    </source>
</evidence>
<gene>
    <name evidence="4" type="ORF">SAMN02745673_02371</name>
</gene>
<dbReference type="STRING" id="1122192.SAMN02745673_02371"/>
<evidence type="ECO:0000313" key="5">
    <source>
        <dbReference type="Proteomes" id="UP000190637"/>
    </source>
</evidence>
<dbReference type="PANTHER" id="PTHR12935:SF0">
    <property type="entry name" value="GAMMA-GLUTAMYLCYCLOTRANSFERASE"/>
    <property type="match status" value="1"/>
</dbReference>
<protein>
    <submittedName>
        <fullName evidence="4">AIG2-like family protein</fullName>
    </submittedName>
</protein>
<dbReference type="EMBL" id="FUWS01000005">
    <property type="protein sequence ID" value="SKA06053.1"/>
    <property type="molecule type" value="Genomic_DNA"/>
</dbReference>
<organism evidence="4 5">
    <name type="scientific">Marinactinospora thermotolerans DSM 45154</name>
    <dbReference type="NCBI Taxonomy" id="1122192"/>
    <lineage>
        <taxon>Bacteria</taxon>
        <taxon>Bacillati</taxon>
        <taxon>Actinomycetota</taxon>
        <taxon>Actinomycetes</taxon>
        <taxon>Streptosporangiales</taxon>
        <taxon>Nocardiopsidaceae</taxon>
        <taxon>Marinactinospora</taxon>
    </lineage>
</organism>
<evidence type="ECO:0000256" key="1">
    <source>
        <dbReference type="ARBA" id="ARBA00023239"/>
    </source>
</evidence>
<dbReference type="SUPFAM" id="SSF110857">
    <property type="entry name" value="Gamma-glutamyl cyclotransferase-like"/>
    <property type="match status" value="1"/>
</dbReference>
<evidence type="ECO:0000256" key="3">
    <source>
        <dbReference type="PIRSR" id="PIRSR617939-2"/>
    </source>
</evidence>
<dbReference type="Pfam" id="PF13772">
    <property type="entry name" value="AIG2_2"/>
    <property type="match status" value="1"/>
</dbReference>
<feature type="binding site" evidence="3">
    <location>
        <position position="123"/>
    </location>
    <ligand>
        <name>substrate</name>
    </ligand>
</feature>
<keyword evidence="5" id="KW-1185">Reference proteome</keyword>